<protein>
    <submittedName>
        <fullName evidence="1">Uncharacterized protein</fullName>
    </submittedName>
</protein>
<evidence type="ECO:0000313" key="1">
    <source>
        <dbReference type="EMBL" id="UGO49818.1"/>
    </source>
</evidence>
<gene>
    <name evidence="1" type="ORF">MISHU_70</name>
</gene>
<dbReference type="Proteomes" id="UP000827912">
    <property type="component" value="Segment"/>
</dbReference>
<evidence type="ECO:0000313" key="2">
    <source>
        <dbReference type="Proteomes" id="UP000827912"/>
    </source>
</evidence>
<name>A0AAE8YTX2_9CAUD</name>
<keyword evidence="2" id="KW-1185">Reference proteome</keyword>
<proteinExistence type="predicted"/>
<sequence>MLIPFCDPLVVWYGLTIPQAQNSVLAIRAVFDFYVSAALNVDFSAVIIAALVTSRITGKQANNIVVYFNAARFKFQLVPFATFTLNT</sequence>
<dbReference type="EMBL" id="OK499984">
    <property type="protein sequence ID" value="UGO49818.1"/>
    <property type="molecule type" value="Genomic_DNA"/>
</dbReference>
<reference evidence="1 2" key="1">
    <citation type="submission" date="2021-10" db="EMBL/GenBank/DDBJ databases">
        <authorList>
            <person name="Cranston A.C."/>
            <person name="Newey C.N."/>
            <person name="Brown H.B."/>
            <person name="Jenson M.J."/>
            <person name="Grose J.H."/>
        </authorList>
    </citation>
    <scope>NUCLEOTIDE SEQUENCE [LARGE SCALE GENOMIC DNA]</scope>
</reference>
<organism evidence="1 2">
    <name type="scientific">Escherichia phage vB_EcoD_Mishu</name>
    <dbReference type="NCBI Taxonomy" id="2894792"/>
    <lineage>
        <taxon>Viruses</taxon>
        <taxon>Duplodnaviria</taxon>
        <taxon>Heunggongvirae</taxon>
        <taxon>Uroviricota</taxon>
        <taxon>Caudoviricetes</taxon>
        <taxon>Drexlerviridae</taxon>
        <taxon>Tempevirinae</taxon>
        <taxon>Tlsvirus</taxon>
        <taxon>Tlsvirus mishy</taxon>
    </lineage>
</organism>
<accession>A0AAE8YTX2</accession>